<name>Q0ANZ0_MARMM</name>
<gene>
    <name evidence="1" type="ordered locus">Mmar10_1705</name>
</gene>
<sequence length="82" mass="8578" precursor="true">MGMLGRFILILAGAALVLALMIGSMALLGIGVGFGAIFGIWAVRTGFGTAAGGSIASTRLTGRVAEARRRQRWRQKEEAADD</sequence>
<reference evidence="1 2" key="1">
    <citation type="submission" date="2006-08" db="EMBL/GenBank/DDBJ databases">
        <title>Complete sequence of Maricaulis maris MCS10.</title>
        <authorList>
            <consortium name="US DOE Joint Genome Institute"/>
            <person name="Copeland A."/>
            <person name="Lucas S."/>
            <person name="Lapidus A."/>
            <person name="Barry K."/>
            <person name="Detter J.C."/>
            <person name="Glavina del Rio T."/>
            <person name="Hammon N."/>
            <person name="Israni S."/>
            <person name="Dalin E."/>
            <person name="Tice H."/>
            <person name="Pitluck S."/>
            <person name="Saunders E."/>
            <person name="Brettin T."/>
            <person name="Bruce D."/>
            <person name="Han C."/>
            <person name="Tapia R."/>
            <person name="Gilna P."/>
            <person name="Schmutz J."/>
            <person name="Larimer F."/>
            <person name="Land M."/>
            <person name="Hauser L."/>
            <person name="Kyrpides N."/>
            <person name="Mikhailova N."/>
            <person name="Viollier P."/>
            <person name="Stephens C."/>
            <person name="Richardson P."/>
        </authorList>
    </citation>
    <scope>NUCLEOTIDE SEQUENCE [LARGE SCALE GENOMIC DNA]</scope>
    <source>
        <strain evidence="1 2">MCS10</strain>
    </source>
</reference>
<dbReference type="Proteomes" id="UP000001964">
    <property type="component" value="Chromosome"/>
</dbReference>
<dbReference type="AlphaFoldDB" id="Q0ANZ0"/>
<dbReference type="EMBL" id="CP000449">
    <property type="protein sequence ID" value="ABI65997.1"/>
    <property type="molecule type" value="Genomic_DNA"/>
</dbReference>
<keyword evidence="2" id="KW-1185">Reference proteome</keyword>
<dbReference type="KEGG" id="mmr:Mmar10_1705"/>
<dbReference type="RefSeq" id="WP_011643643.1">
    <property type="nucleotide sequence ID" value="NC_008347.1"/>
</dbReference>
<evidence type="ECO:0000313" key="1">
    <source>
        <dbReference type="EMBL" id="ABI65997.1"/>
    </source>
</evidence>
<organism evidence="1 2">
    <name type="scientific">Maricaulis maris (strain MCS10)</name>
    <name type="common">Caulobacter maris</name>
    <dbReference type="NCBI Taxonomy" id="394221"/>
    <lineage>
        <taxon>Bacteria</taxon>
        <taxon>Pseudomonadati</taxon>
        <taxon>Pseudomonadota</taxon>
        <taxon>Alphaproteobacteria</taxon>
        <taxon>Maricaulales</taxon>
        <taxon>Maricaulaceae</taxon>
        <taxon>Maricaulis</taxon>
    </lineage>
</organism>
<dbReference type="HOGENOM" id="CLU_2554267_0_0_5"/>
<proteinExistence type="predicted"/>
<protein>
    <submittedName>
        <fullName evidence="1">Uncharacterized protein</fullName>
    </submittedName>
</protein>
<evidence type="ECO:0000313" key="2">
    <source>
        <dbReference type="Proteomes" id="UP000001964"/>
    </source>
</evidence>
<accession>Q0ANZ0</accession>
<dbReference type="STRING" id="394221.Mmar10_1705"/>